<evidence type="ECO:0000313" key="2">
    <source>
        <dbReference type="Proteomes" id="UP000292445"/>
    </source>
</evidence>
<proteinExistence type="predicted"/>
<evidence type="ECO:0000313" key="1">
    <source>
        <dbReference type="EMBL" id="RZS86049.1"/>
    </source>
</evidence>
<dbReference type="RefSeq" id="WP_130357174.1">
    <property type="nucleotide sequence ID" value="NZ_SGXC01000001.1"/>
</dbReference>
<comment type="caution">
    <text evidence="1">The sequence shown here is derived from an EMBL/GenBank/DDBJ whole genome shotgun (WGS) entry which is preliminary data.</text>
</comment>
<organism evidence="1 2">
    <name type="scientific">Pigmentiphaga kullae</name>
    <dbReference type="NCBI Taxonomy" id="151784"/>
    <lineage>
        <taxon>Bacteria</taxon>
        <taxon>Pseudomonadati</taxon>
        <taxon>Pseudomonadota</taxon>
        <taxon>Betaproteobacteria</taxon>
        <taxon>Burkholderiales</taxon>
        <taxon>Alcaligenaceae</taxon>
        <taxon>Pigmentiphaga</taxon>
    </lineage>
</organism>
<sequence length="157" mass="17455">MRRNWKSVQPNSLLEALRLAKDFAIERRRLSVERIADLMGVTHDALYKWLSTGRMPANLIPVYEHACGCNFVTRWLAASSGKLVIDLPVGRDATAADMQALQEQLHGAVGALLQFYAGRADQDSTISAIQLGLEGLAWHRHNVQQHETPQLDLGVQS</sequence>
<protein>
    <submittedName>
        <fullName evidence="1">Uncharacterized protein</fullName>
    </submittedName>
</protein>
<gene>
    <name evidence="1" type="ORF">EV675_2083</name>
</gene>
<dbReference type="OrthoDB" id="8563563at2"/>
<dbReference type="AlphaFoldDB" id="A0A4Q7NLR5"/>
<accession>A0A4Q7NLR5</accession>
<keyword evidence="2" id="KW-1185">Reference proteome</keyword>
<reference evidence="1 2" key="1">
    <citation type="submission" date="2019-02" db="EMBL/GenBank/DDBJ databases">
        <title>Genomic Encyclopedia of Type Strains, Phase IV (KMG-IV): sequencing the most valuable type-strain genomes for metagenomic binning, comparative biology and taxonomic classification.</title>
        <authorList>
            <person name="Goeker M."/>
        </authorList>
    </citation>
    <scope>NUCLEOTIDE SEQUENCE [LARGE SCALE GENOMIC DNA]</scope>
    <source>
        <strain evidence="1 2">K24</strain>
    </source>
</reference>
<dbReference type="EMBL" id="SGXC01000001">
    <property type="protein sequence ID" value="RZS86049.1"/>
    <property type="molecule type" value="Genomic_DNA"/>
</dbReference>
<dbReference type="Proteomes" id="UP000292445">
    <property type="component" value="Unassembled WGS sequence"/>
</dbReference>
<name>A0A4Q7NLR5_9BURK</name>